<keyword evidence="5 7" id="KW-1133">Transmembrane helix</keyword>
<dbReference type="Proteomes" id="UP001198200">
    <property type="component" value="Unassembled WGS sequence"/>
</dbReference>
<dbReference type="PROSITE" id="PS50928">
    <property type="entry name" value="ABC_TM1"/>
    <property type="match status" value="1"/>
</dbReference>
<dbReference type="PANTHER" id="PTHR30465">
    <property type="entry name" value="INNER MEMBRANE ABC TRANSPORTER"/>
    <property type="match status" value="1"/>
</dbReference>
<dbReference type="EMBL" id="JAJEQN010000022">
    <property type="protein sequence ID" value="MCC2221841.1"/>
    <property type="molecule type" value="Genomic_DNA"/>
</dbReference>
<dbReference type="AlphaFoldDB" id="A0AAE3E5S4"/>
<dbReference type="RefSeq" id="WP_066561076.1">
    <property type="nucleotide sequence ID" value="NZ_JAJEQN010000022.1"/>
</dbReference>
<dbReference type="Pfam" id="PF00528">
    <property type="entry name" value="BPD_transp_1"/>
    <property type="match status" value="1"/>
</dbReference>
<evidence type="ECO:0000256" key="4">
    <source>
        <dbReference type="ARBA" id="ARBA00022692"/>
    </source>
</evidence>
<feature type="transmembrane region" description="Helical" evidence="7">
    <location>
        <begin position="281"/>
        <end position="307"/>
    </location>
</feature>
<evidence type="ECO:0000256" key="7">
    <source>
        <dbReference type="RuleBase" id="RU363032"/>
    </source>
</evidence>
<protein>
    <submittedName>
        <fullName evidence="9">ABC transporter permease</fullName>
    </submittedName>
</protein>
<name>A0AAE3E5S4_9FIRM</name>
<reference evidence="9 10" key="1">
    <citation type="submission" date="2021-10" db="EMBL/GenBank/DDBJ databases">
        <title>Anaerobic single-cell dispensing facilitates the cultivation of human gut bacteria.</title>
        <authorList>
            <person name="Afrizal A."/>
        </authorList>
    </citation>
    <scope>NUCLEOTIDE SEQUENCE [LARGE SCALE GENOMIC DNA]</scope>
    <source>
        <strain evidence="9 10">CLA-AA-H224</strain>
    </source>
</reference>
<dbReference type="Pfam" id="PF19300">
    <property type="entry name" value="BPD_transp_1_N"/>
    <property type="match status" value="1"/>
</dbReference>
<evidence type="ECO:0000256" key="2">
    <source>
        <dbReference type="ARBA" id="ARBA00022448"/>
    </source>
</evidence>
<proteinExistence type="inferred from homology"/>
<feature type="transmembrane region" description="Helical" evidence="7">
    <location>
        <begin position="9"/>
        <end position="30"/>
    </location>
</feature>
<dbReference type="Gene3D" id="1.10.3720.10">
    <property type="entry name" value="MetI-like"/>
    <property type="match status" value="1"/>
</dbReference>
<evidence type="ECO:0000256" key="3">
    <source>
        <dbReference type="ARBA" id="ARBA00022475"/>
    </source>
</evidence>
<keyword evidence="6 7" id="KW-0472">Membrane</keyword>
<evidence type="ECO:0000313" key="10">
    <source>
        <dbReference type="Proteomes" id="UP001198200"/>
    </source>
</evidence>
<gene>
    <name evidence="9" type="ORF">LKD48_09370</name>
</gene>
<feature type="transmembrane region" description="Helical" evidence="7">
    <location>
        <begin position="134"/>
        <end position="155"/>
    </location>
</feature>
<accession>A0AAE3E5S4</accession>
<sequence length="316" mass="35714">MVKYVLKRIALMFFVFFTILTVCFVLVKLLPLVDAKQFGKDMNLIQQRREALGYNKPILIQYLIFLKRSVLGGDWGISEALYRSQDVWKVFTSKLPATMMVNIYSMIFAIPSGLLLGIFAALKKNKWQDYLISTLVMVFISVPSYVYALLIQYLLCYKLKLFPLQMNSGTNYFSLSMFRSVMPAVLALAFGSIASLARYVRAELSEVLTSDFMLLARTKGLTRSQATIRHAMRNSMVPVFPMILGEFVGILGGSLIIETIFGVPGVGQLYLNSITARDYNFFMLLSAFYTLIGLVSGLVVDISYGFIDPRIRMGER</sequence>
<evidence type="ECO:0000313" key="9">
    <source>
        <dbReference type="EMBL" id="MCC2221841.1"/>
    </source>
</evidence>
<organism evidence="9 10">
    <name type="scientific">Anthropogastromicrobium aceti</name>
    <dbReference type="NCBI Taxonomy" id="2981768"/>
    <lineage>
        <taxon>Bacteria</taxon>
        <taxon>Bacillati</taxon>
        <taxon>Bacillota</taxon>
        <taxon>Clostridia</taxon>
        <taxon>Lachnospirales</taxon>
        <taxon>Lachnospiraceae</taxon>
        <taxon>Anthropogastromicrobium</taxon>
    </lineage>
</organism>
<comment type="similarity">
    <text evidence="7">Belongs to the binding-protein-dependent transport system permease family.</text>
</comment>
<evidence type="ECO:0000256" key="5">
    <source>
        <dbReference type="ARBA" id="ARBA00022989"/>
    </source>
</evidence>
<feature type="transmembrane region" description="Helical" evidence="7">
    <location>
        <begin position="239"/>
        <end position="261"/>
    </location>
</feature>
<dbReference type="CDD" id="cd06261">
    <property type="entry name" value="TM_PBP2"/>
    <property type="match status" value="1"/>
</dbReference>
<dbReference type="GO" id="GO:0055085">
    <property type="term" value="P:transmembrane transport"/>
    <property type="evidence" value="ECO:0007669"/>
    <property type="project" value="InterPro"/>
</dbReference>
<evidence type="ECO:0000259" key="8">
    <source>
        <dbReference type="PROSITE" id="PS50928"/>
    </source>
</evidence>
<evidence type="ECO:0000256" key="1">
    <source>
        <dbReference type="ARBA" id="ARBA00004651"/>
    </source>
</evidence>
<dbReference type="SUPFAM" id="SSF161098">
    <property type="entry name" value="MetI-like"/>
    <property type="match status" value="1"/>
</dbReference>
<feature type="transmembrane region" description="Helical" evidence="7">
    <location>
        <begin position="103"/>
        <end position="122"/>
    </location>
</feature>
<feature type="domain" description="ABC transmembrane type-1" evidence="8">
    <location>
        <begin position="95"/>
        <end position="300"/>
    </location>
</feature>
<keyword evidence="3" id="KW-1003">Cell membrane</keyword>
<comment type="caution">
    <text evidence="9">The sequence shown here is derived from an EMBL/GenBank/DDBJ whole genome shotgun (WGS) entry which is preliminary data.</text>
</comment>
<evidence type="ECO:0000256" key="6">
    <source>
        <dbReference type="ARBA" id="ARBA00023136"/>
    </source>
</evidence>
<dbReference type="InterPro" id="IPR000515">
    <property type="entry name" value="MetI-like"/>
</dbReference>
<comment type="subcellular location">
    <subcellularLocation>
        <location evidence="1 7">Cell membrane</location>
        <topology evidence="1 7">Multi-pass membrane protein</topology>
    </subcellularLocation>
</comment>
<keyword evidence="10" id="KW-1185">Reference proteome</keyword>
<keyword evidence="2 7" id="KW-0813">Transport</keyword>
<dbReference type="InterPro" id="IPR035906">
    <property type="entry name" value="MetI-like_sf"/>
</dbReference>
<feature type="transmembrane region" description="Helical" evidence="7">
    <location>
        <begin position="175"/>
        <end position="197"/>
    </location>
</feature>
<dbReference type="InterPro" id="IPR045621">
    <property type="entry name" value="BPD_transp_1_N"/>
</dbReference>
<dbReference type="PANTHER" id="PTHR30465:SF0">
    <property type="entry name" value="OLIGOPEPTIDE TRANSPORT SYSTEM PERMEASE PROTEIN APPB"/>
    <property type="match status" value="1"/>
</dbReference>
<dbReference type="GO" id="GO:0005886">
    <property type="term" value="C:plasma membrane"/>
    <property type="evidence" value="ECO:0007669"/>
    <property type="project" value="UniProtKB-SubCell"/>
</dbReference>
<keyword evidence="4 7" id="KW-0812">Transmembrane</keyword>